<dbReference type="OrthoDB" id="5854292at2759"/>
<dbReference type="Proteomes" id="UP000055048">
    <property type="component" value="Unassembled WGS sequence"/>
</dbReference>
<comment type="caution">
    <text evidence="1">The sequence shown here is derived from an EMBL/GenBank/DDBJ whole genome shotgun (WGS) entry which is preliminary data.</text>
</comment>
<dbReference type="EMBL" id="JYDJ01001066">
    <property type="protein sequence ID" value="KRX32751.1"/>
    <property type="molecule type" value="Genomic_DNA"/>
</dbReference>
<name>A0A0V0T115_9BILA</name>
<reference evidence="1 2" key="1">
    <citation type="submission" date="2015-01" db="EMBL/GenBank/DDBJ databases">
        <title>Evolution of Trichinella species and genotypes.</title>
        <authorList>
            <person name="Korhonen P.K."/>
            <person name="Edoardo P."/>
            <person name="Giuseppe L.R."/>
            <person name="Gasser R.B."/>
        </authorList>
    </citation>
    <scope>NUCLEOTIDE SEQUENCE [LARGE SCALE GENOMIC DNA]</scope>
    <source>
        <strain evidence="1">ISS417</strain>
    </source>
</reference>
<sequence length="225" mass="24714">MDAEMDSVITNTGVSGSTLMKQECTEEGVTPSSGRIAMTIVGYVHQEREVALASSILTLMPHKSSEPVSMQRAAEAFETAGKQCLRHIPRNCRSFSDVGAAPEHNVLQPFEEIPTTSGQATGSAGYCRADDNEIRCAIFNDHSPSSDIVIFANEADVRLLAQSNCLCGYGTFKIVPSWYQQLFTLHVFPRGKLLPVVYCLTVRKNPPTYSRIFEVLHSKAEELVV</sequence>
<keyword evidence="2" id="KW-1185">Reference proteome</keyword>
<dbReference type="AlphaFoldDB" id="A0A0V0T115"/>
<evidence type="ECO:0008006" key="3">
    <source>
        <dbReference type="Google" id="ProtNLM"/>
    </source>
</evidence>
<evidence type="ECO:0000313" key="2">
    <source>
        <dbReference type="Proteomes" id="UP000055048"/>
    </source>
</evidence>
<protein>
    <recommendedName>
        <fullName evidence="3">MULE transposase domain-containing protein</fullName>
    </recommendedName>
</protein>
<accession>A0A0V0T115</accession>
<evidence type="ECO:0000313" key="1">
    <source>
        <dbReference type="EMBL" id="KRX32751.1"/>
    </source>
</evidence>
<dbReference type="STRING" id="144512.A0A0V0T115"/>
<proteinExistence type="predicted"/>
<gene>
    <name evidence="1" type="ORF">T05_14843</name>
</gene>
<organism evidence="1 2">
    <name type="scientific">Trichinella murrelli</name>
    <dbReference type="NCBI Taxonomy" id="144512"/>
    <lineage>
        <taxon>Eukaryota</taxon>
        <taxon>Metazoa</taxon>
        <taxon>Ecdysozoa</taxon>
        <taxon>Nematoda</taxon>
        <taxon>Enoplea</taxon>
        <taxon>Dorylaimia</taxon>
        <taxon>Trichinellida</taxon>
        <taxon>Trichinellidae</taxon>
        <taxon>Trichinella</taxon>
    </lineage>
</organism>